<gene>
    <name evidence="1" type="ORF">ACFPCY_38540</name>
</gene>
<proteinExistence type="predicted"/>
<sequence>MPQVFAGWAPSPAAVSSWLASGLSPPAVAPHAVSGWAPVSLVAGAFQALFSG</sequence>
<evidence type="ECO:0000313" key="2">
    <source>
        <dbReference type="Proteomes" id="UP001595872"/>
    </source>
</evidence>
<dbReference type="EMBL" id="JBHSIT010000016">
    <property type="protein sequence ID" value="MFC4913249.1"/>
    <property type="molecule type" value="Genomic_DNA"/>
</dbReference>
<comment type="caution">
    <text evidence="1">The sequence shown here is derived from an EMBL/GenBank/DDBJ whole genome shotgun (WGS) entry which is preliminary data.</text>
</comment>
<reference evidence="2" key="1">
    <citation type="journal article" date="2019" name="Int. J. Syst. Evol. Microbiol.">
        <title>The Global Catalogue of Microorganisms (GCM) 10K type strain sequencing project: providing services to taxonomists for standard genome sequencing and annotation.</title>
        <authorList>
            <consortium name="The Broad Institute Genomics Platform"/>
            <consortium name="The Broad Institute Genome Sequencing Center for Infectious Disease"/>
            <person name="Wu L."/>
            <person name="Ma J."/>
        </authorList>
    </citation>
    <scope>NUCLEOTIDE SEQUENCE [LARGE SCALE GENOMIC DNA]</scope>
    <source>
        <strain evidence="2">KLKA75</strain>
    </source>
</reference>
<name>A0ABV9UBK1_9ACTN</name>
<evidence type="ECO:0000313" key="1">
    <source>
        <dbReference type="EMBL" id="MFC4913249.1"/>
    </source>
</evidence>
<keyword evidence="2" id="KW-1185">Reference proteome</keyword>
<dbReference type="Proteomes" id="UP001595872">
    <property type="component" value="Unassembled WGS sequence"/>
</dbReference>
<accession>A0ABV9UBK1</accession>
<organism evidence="1 2">
    <name type="scientific">Actinomadura gamaensis</name>
    <dbReference type="NCBI Taxonomy" id="1763541"/>
    <lineage>
        <taxon>Bacteria</taxon>
        <taxon>Bacillati</taxon>
        <taxon>Actinomycetota</taxon>
        <taxon>Actinomycetes</taxon>
        <taxon>Streptosporangiales</taxon>
        <taxon>Thermomonosporaceae</taxon>
        <taxon>Actinomadura</taxon>
    </lineage>
</organism>
<dbReference type="RefSeq" id="WP_378263989.1">
    <property type="nucleotide sequence ID" value="NZ_JBHSIT010000016.1"/>
</dbReference>
<protein>
    <submittedName>
        <fullName evidence="1">Uncharacterized protein</fullName>
    </submittedName>
</protein>